<dbReference type="InterPro" id="IPR037523">
    <property type="entry name" value="VOC_core"/>
</dbReference>
<dbReference type="EMBL" id="OBQI01000005">
    <property type="protein sequence ID" value="SOC50660.1"/>
    <property type="molecule type" value="Genomic_DNA"/>
</dbReference>
<dbReference type="AlphaFoldDB" id="A0A285V9C5"/>
<keyword evidence="2" id="KW-0223">Dioxygenase</keyword>
<dbReference type="OrthoDB" id="9798201at2"/>
<evidence type="ECO:0000313" key="3">
    <source>
        <dbReference type="Proteomes" id="UP000219435"/>
    </source>
</evidence>
<dbReference type="Gene3D" id="3.10.180.10">
    <property type="entry name" value="2,3-Dihydroxybiphenyl 1,2-Dioxygenase, domain 1"/>
    <property type="match status" value="1"/>
</dbReference>
<dbReference type="InterPro" id="IPR029068">
    <property type="entry name" value="Glyas_Bleomycin-R_OHBP_Dase"/>
</dbReference>
<dbReference type="InterPro" id="IPR004360">
    <property type="entry name" value="Glyas_Fos-R_dOase_dom"/>
</dbReference>
<proteinExistence type="predicted"/>
<dbReference type="PROSITE" id="PS51819">
    <property type="entry name" value="VOC"/>
    <property type="match status" value="1"/>
</dbReference>
<evidence type="ECO:0000313" key="2">
    <source>
        <dbReference type="EMBL" id="SOC50660.1"/>
    </source>
</evidence>
<keyword evidence="3" id="KW-1185">Reference proteome</keyword>
<name>A0A285V9C5_9ACTN</name>
<dbReference type="Pfam" id="PF00903">
    <property type="entry name" value="Glyoxalase"/>
    <property type="match status" value="1"/>
</dbReference>
<dbReference type="GO" id="GO:0051213">
    <property type="term" value="F:dioxygenase activity"/>
    <property type="evidence" value="ECO:0007669"/>
    <property type="project" value="UniProtKB-KW"/>
</dbReference>
<accession>A0A285V9C5</accession>
<dbReference type="RefSeq" id="WP_097196198.1">
    <property type="nucleotide sequence ID" value="NZ_OBQI01000005.1"/>
</dbReference>
<evidence type="ECO:0000259" key="1">
    <source>
        <dbReference type="PROSITE" id="PS51819"/>
    </source>
</evidence>
<keyword evidence="2" id="KW-0560">Oxidoreductase</keyword>
<reference evidence="3" key="1">
    <citation type="submission" date="2017-08" db="EMBL/GenBank/DDBJ databases">
        <authorList>
            <person name="Varghese N."/>
            <person name="Submissions S."/>
        </authorList>
    </citation>
    <scope>NUCLEOTIDE SEQUENCE [LARGE SCALE GENOMIC DNA]</scope>
    <source>
        <strain evidence="3">DSM 4725</strain>
    </source>
</reference>
<organism evidence="2 3">
    <name type="scientific">Blastococcus aggregatus</name>
    <dbReference type="NCBI Taxonomy" id="38502"/>
    <lineage>
        <taxon>Bacteria</taxon>
        <taxon>Bacillati</taxon>
        <taxon>Actinomycetota</taxon>
        <taxon>Actinomycetes</taxon>
        <taxon>Geodermatophilales</taxon>
        <taxon>Geodermatophilaceae</taxon>
        <taxon>Blastococcus</taxon>
    </lineage>
</organism>
<gene>
    <name evidence="2" type="ORF">SAMN05660748_3419</name>
</gene>
<feature type="domain" description="VOC" evidence="1">
    <location>
        <begin position="2"/>
        <end position="115"/>
    </location>
</feature>
<dbReference type="SUPFAM" id="SSF54593">
    <property type="entry name" value="Glyoxalase/Bleomycin resistance protein/Dihydroxybiphenyl dioxygenase"/>
    <property type="match status" value="1"/>
</dbReference>
<dbReference type="Proteomes" id="UP000219435">
    <property type="component" value="Unassembled WGS sequence"/>
</dbReference>
<protein>
    <submittedName>
        <fullName evidence="2">Glyoxalase/Bleomycin resistance protein/Dioxygenase superfamily protein</fullName>
    </submittedName>
</protein>
<sequence length="117" mass="12982">MHLHRISTNLNVDDATTGHEFYEEFLGLEKQFDMGWVASFRSPSNPSIQVTLVGTDATAPEQSSMSVAVADVDAAYAEAQRRGYEIVHPLTQEPWGVRRFFVRDPHGVVVNVVGHAD</sequence>